<evidence type="ECO:0000313" key="2">
    <source>
        <dbReference type="EMBL" id="GIM91437.1"/>
    </source>
</evidence>
<comment type="caution">
    <text evidence="2">The sequence shown here is derived from an EMBL/GenBank/DDBJ whole genome shotgun (WGS) entry which is preliminary data.</text>
</comment>
<gene>
    <name evidence="2" type="ORF">Ato02nite_032300</name>
</gene>
<proteinExistence type="predicted"/>
<dbReference type="AlphaFoldDB" id="A0A919TAE6"/>
<evidence type="ECO:0000313" key="3">
    <source>
        <dbReference type="Proteomes" id="UP000677082"/>
    </source>
</evidence>
<dbReference type="RefSeq" id="WP_213007342.1">
    <property type="nucleotide sequence ID" value="NZ_BOQN01000048.1"/>
</dbReference>
<reference evidence="2 3" key="1">
    <citation type="submission" date="2021-03" db="EMBL/GenBank/DDBJ databases">
        <title>Whole genome shotgun sequence of Actinoplanes toevensis NBRC 105298.</title>
        <authorList>
            <person name="Komaki H."/>
            <person name="Tamura T."/>
        </authorList>
    </citation>
    <scope>NUCLEOTIDE SEQUENCE [LARGE SCALE GENOMIC DNA]</scope>
    <source>
        <strain evidence="2 3">NBRC 105298</strain>
    </source>
</reference>
<keyword evidence="3" id="KW-1185">Reference proteome</keyword>
<name>A0A919TAE6_9ACTN</name>
<accession>A0A919TAE6</accession>
<evidence type="ECO:0000256" key="1">
    <source>
        <dbReference type="SAM" id="MobiDB-lite"/>
    </source>
</evidence>
<feature type="region of interest" description="Disordered" evidence="1">
    <location>
        <begin position="29"/>
        <end position="96"/>
    </location>
</feature>
<dbReference type="EMBL" id="BOQN01000048">
    <property type="protein sequence ID" value="GIM91437.1"/>
    <property type="molecule type" value="Genomic_DNA"/>
</dbReference>
<dbReference type="Proteomes" id="UP000677082">
    <property type="component" value="Unassembled WGS sequence"/>
</dbReference>
<feature type="compositionally biased region" description="Basic and acidic residues" evidence="1">
    <location>
        <begin position="67"/>
        <end position="82"/>
    </location>
</feature>
<organism evidence="2 3">
    <name type="scientific">Paractinoplanes toevensis</name>
    <dbReference type="NCBI Taxonomy" id="571911"/>
    <lineage>
        <taxon>Bacteria</taxon>
        <taxon>Bacillati</taxon>
        <taxon>Actinomycetota</taxon>
        <taxon>Actinomycetes</taxon>
        <taxon>Micromonosporales</taxon>
        <taxon>Micromonosporaceae</taxon>
        <taxon>Paractinoplanes</taxon>
    </lineage>
</organism>
<sequence length="96" mass="10461">MTDEPRPPLEESPEVADAIEDDVAVDAFITGGGADRDTPEFLPPGQEPNWRTGADQPWDPEDLAVAEGRDPTPENVERARQELEEDGPAAIERTVP</sequence>
<protein>
    <submittedName>
        <fullName evidence="2">Uncharacterized protein</fullName>
    </submittedName>
</protein>